<dbReference type="InterPro" id="IPR011992">
    <property type="entry name" value="EF-hand-dom_pair"/>
</dbReference>
<dbReference type="AlphaFoldDB" id="A0A835XRW6"/>
<dbReference type="SUPFAM" id="SSF47473">
    <property type="entry name" value="EF-hand"/>
    <property type="match status" value="1"/>
</dbReference>
<sequence>MSLGLRSAFLQRPGVSRWQAAPGVAESQLVPRQHGPSAPTLAARRRSDRCSVLARSASRDDVEEVPRSGVAQRADDSRVEAPEPAVTHRPSAAEGLATPFAFSTAKRLPNLACDPRNPGACVSVASIEDPRLDPSHARTVREYMEQLVESGMSEQRAAAVIAHWSAGGGISGVDLTKLRLHFLASTLLPVLKERLPQALTDVALASALFWSLSLLPAADDSLLHPSLRGALVALNLLALVATASKGLRTVGRVFRIGGAAVTFSQHAELVLLALQALADGHGRLIRAARGSPAAATLAEVEPDRVLGAAAAAMRHARRQAVSASSPSSTPTSAPSSSEPSTRARSASALSSLDSMLVLQQAAAGGAGRGSAAASFDAVGELGLSSAEAADAAAMYARYGDSMRGGRMGEYELRKLLQEAGYARLSPAELSLALLLVDPDRKGWLSFRDWAVWWAAEAERERAEAEGRGPGVGVAAALGGVAVGVVAEEPEEGVLAVGAVGRGSRA</sequence>
<feature type="region of interest" description="Disordered" evidence="1">
    <location>
        <begin position="317"/>
        <end position="345"/>
    </location>
</feature>
<accession>A0A835XRW6</accession>
<evidence type="ECO:0000313" key="2">
    <source>
        <dbReference type="EMBL" id="KAG2488497.1"/>
    </source>
</evidence>
<evidence type="ECO:0000256" key="1">
    <source>
        <dbReference type="SAM" id="MobiDB-lite"/>
    </source>
</evidence>
<dbReference type="Proteomes" id="UP000612055">
    <property type="component" value="Unassembled WGS sequence"/>
</dbReference>
<evidence type="ECO:0008006" key="4">
    <source>
        <dbReference type="Google" id="ProtNLM"/>
    </source>
</evidence>
<dbReference type="EMBL" id="JAEHOE010000083">
    <property type="protein sequence ID" value="KAG2488497.1"/>
    <property type="molecule type" value="Genomic_DNA"/>
</dbReference>
<feature type="compositionally biased region" description="Basic and acidic residues" evidence="1">
    <location>
        <begin position="57"/>
        <end position="66"/>
    </location>
</feature>
<reference evidence="2" key="1">
    <citation type="journal article" date="2020" name="bioRxiv">
        <title>Comparative genomics of Chlamydomonas.</title>
        <authorList>
            <person name="Craig R.J."/>
            <person name="Hasan A.R."/>
            <person name="Ness R.W."/>
            <person name="Keightley P.D."/>
        </authorList>
    </citation>
    <scope>NUCLEOTIDE SEQUENCE</scope>
    <source>
        <strain evidence="2">CCAP 11/70</strain>
    </source>
</reference>
<comment type="caution">
    <text evidence="2">The sequence shown here is derived from an EMBL/GenBank/DDBJ whole genome shotgun (WGS) entry which is preliminary data.</text>
</comment>
<evidence type="ECO:0000313" key="3">
    <source>
        <dbReference type="Proteomes" id="UP000612055"/>
    </source>
</evidence>
<organism evidence="2 3">
    <name type="scientific">Edaphochlamys debaryana</name>
    <dbReference type="NCBI Taxonomy" id="47281"/>
    <lineage>
        <taxon>Eukaryota</taxon>
        <taxon>Viridiplantae</taxon>
        <taxon>Chlorophyta</taxon>
        <taxon>core chlorophytes</taxon>
        <taxon>Chlorophyceae</taxon>
        <taxon>CS clade</taxon>
        <taxon>Chlamydomonadales</taxon>
        <taxon>Chlamydomonadales incertae sedis</taxon>
        <taxon>Edaphochlamys</taxon>
    </lineage>
</organism>
<feature type="region of interest" description="Disordered" evidence="1">
    <location>
        <begin position="26"/>
        <end position="90"/>
    </location>
</feature>
<keyword evidence="3" id="KW-1185">Reference proteome</keyword>
<name>A0A835XRW6_9CHLO</name>
<dbReference type="OrthoDB" id="548743at2759"/>
<protein>
    <recommendedName>
        <fullName evidence="4">EF-hand domain-containing protein</fullName>
    </recommendedName>
</protein>
<gene>
    <name evidence="2" type="ORF">HYH03_013000</name>
</gene>
<proteinExistence type="predicted"/>